<evidence type="ECO:0000259" key="3">
    <source>
        <dbReference type="Pfam" id="PF16344"/>
    </source>
</evidence>
<keyword evidence="1" id="KW-1133">Transmembrane helix</keyword>
<protein>
    <submittedName>
        <fullName evidence="4">FecR family protein</fullName>
    </submittedName>
</protein>
<name>A0ABW6AAL1_9BACT</name>
<sequence length="391" mass="43999">MADFKKVVLSKEELAVLADKYLNNQATEEEAKLLHAWYQQTDEEELALVITTQTMPVDKLEEEMLDDVKKRIRADKHKKVFRINWWQAAAVFILLLGAGVTYTWLNNTSKPLAEAEKNKPVNDIAPGKNGAILTLPGNKEIVLDEMGNGKVTTESPVSIVKEGDAITYVFGASAANEKVEYHTVSTPRSRQFKIKLPDGTEVMLDAASSVYFPTAFTGKERRVQVTGQVYFNVTRDVTRPFIVDNGEMEVEVLGTEFNICSYTEEEQKMVTLLHGSVKVSNRENKKTNVLLPGQQAKMDRANNMAVLTGVDLQEVMAWKDGAFQFNDTKLSTVMNALSRWYDVDIVFKNANADRLFNGRISRSLHLNQVLEILKFSDVNFELDGKKLILLP</sequence>
<comment type="caution">
    <text evidence="4">The sequence shown here is derived from an EMBL/GenBank/DDBJ whole genome shotgun (WGS) entry which is preliminary data.</text>
</comment>
<feature type="domain" description="FecR protein" evidence="2">
    <location>
        <begin position="183"/>
        <end position="278"/>
    </location>
</feature>
<feature type="domain" description="Protein FecR C-terminal" evidence="3">
    <location>
        <begin position="323"/>
        <end position="388"/>
    </location>
</feature>
<reference evidence="5" key="1">
    <citation type="journal article" date="2019" name="Int. J. Syst. Evol. Microbiol.">
        <title>The Global Catalogue of Microorganisms (GCM) 10K type strain sequencing project: providing services to taxonomists for standard genome sequencing and annotation.</title>
        <authorList>
            <consortium name="The Broad Institute Genomics Platform"/>
            <consortium name="The Broad Institute Genome Sequencing Center for Infectious Disease"/>
            <person name="Wu L."/>
            <person name="Ma J."/>
        </authorList>
    </citation>
    <scope>NUCLEOTIDE SEQUENCE [LARGE SCALE GENOMIC DNA]</scope>
    <source>
        <strain evidence="5">KCTC 23299</strain>
    </source>
</reference>
<dbReference type="Pfam" id="PF16344">
    <property type="entry name" value="FecR_C"/>
    <property type="match status" value="1"/>
</dbReference>
<dbReference type="EMBL" id="JBHUOZ010000003">
    <property type="protein sequence ID" value="MFD2921440.1"/>
    <property type="molecule type" value="Genomic_DNA"/>
</dbReference>
<keyword evidence="1" id="KW-0472">Membrane</keyword>
<evidence type="ECO:0000313" key="4">
    <source>
        <dbReference type="EMBL" id="MFD2921440.1"/>
    </source>
</evidence>
<evidence type="ECO:0000256" key="1">
    <source>
        <dbReference type="SAM" id="Phobius"/>
    </source>
</evidence>
<keyword evidence="1" id="KW-0812">Transmembrane</keyword>
<dbReference type="PANTHER" id="PTHR30273">
    <property type="entry name" value="PERIPLASMIC SIGNAL SENSOR AND SIGMA FACTOR ACTIVATOR FECR-RELATED"/>
    <property type="match status" value="1"/>
</dbReference>
<dbReference type="RefSeq" id="WP_386101743.1">
    <property type="nucleotide sequence ID" value="NZ_JBHUOZ010000003.1"/>
</dbReference>
<evidence type="ECO:0000259" key="2">
    <source>
        <dbReference type="Pfam" id="PF04773"/>
    </source>
</evidence>
<dbReference type="Gene3D" id="3.55.50.30">
    <property type="match status" value="1"/>
</dbReference>
<dbReference type="InterPro" id="IPR032508">
    <property type="entry name" value="FecR_C"/>
</dbReference>
<feature type="transmembrane region" description="Helical" evidence="1">
    <location>
        <begin position="83"/>
        <end position="105"/>
    </location>
</feature>
<dbReference type="InterPro" id="IPR012373">
    <property type="entry name" value="Ferrdict_sens_TM"/>
</dbReference>
<evidence type="ECO:0000313" key="5">
    <source>
        <dbReference type="Proteomes" id="UP001597511"/>
    </source>
</evidence>
<dbReference type="InterPro" id="IPR006860">
    <property type="entry name" value="FecR"/>
</dbReference>
<proteinExistence type="predicted"/>
<dbReference type="Proteomes" id="UP001597511">
    <property type="component" value="Unassembled WGS sequence"/>
</dbReference>
<organism evidence="4 5">
    <name type="scientific">Terrimonas rubra</name>
    <dbReference type="NCBI Taxonomy" id="1035890"/>
    <lineage>
        <taxon>Bacteria</taxon>
        <taxon>Pseudomonadati</taxon>
        <taxon>Bacteroidota</taxon>
        <taxon>Chitinophagia</taxon>
        <taxon>Chitinophagales</taxon>
        <taxon>Chitinophagaceae</taxon>
        <taxon>Terrimonas</taxon>
    </lineage>
</organism>
<accession>A0ABW6AAL1</accession>
<keyword evidence="5" id="KW-1185">Reference proteome</keyword>
<dbReference type="PANTHER" id="PTHR30273:SF2">
    <property type="entry name" value="PROTEIN FECR"/>
    <property type="match status" value="1"/>
</dbReference>
<gene>
    <name evidence="4" type="ORF">ACFS6H_17060</name>
</gene>
<dbReference type="Gene3D" id="2.60.120.1440">
    <property type="match status" value="1"/>
</dbReference>
<dbReference type="Pfam" id="PF04773">
    <property type="entry name" value="FecR"/>
    <property type="match status" value="1"/>
</dbReference>